<evidence type="ECO:0000256" key="2">
    <source>
        <dbReference type="ARBA" id="ARBA00007353"/>
    </source>
</evidence>
<comment type="similarity">
    <text evidence="2 10">Belongs to the purine nucleoside phosphorylase YfiH/LACC1 family.</text>
</comment>
<keyword evidence="4" id="KW-0479">Metal-binding</keyword>
<organism evidence="11 12">
    <name type="scientific">Consotaella salsifontis</name>
    <dbReference type="NCBI Taxonomy" id="1365950"/>
    <lineage>
        <taxon>Bacteria</taxon>
        <taxon>Pseudomonadati</taxon>
        <taxon>Pseudomonadota</taxon>
        <taxon>Alphaproteobacteria</taxon>
        <taxon>Hyphomicrobiales</taxon>
        <taxon>Aurantimonadaceae</taxon>
        <taxon>Consotaella</taxon>
    </lineage>
</organism>
<gene>
    <name evidence="11" type="ORF">SAMN05428963_104170</name>
</gene>
<evidence type="ECO:0000256" key="3">
    <source>
        <dbReference type="ARBA" id="ARBA00022679"/>
    </source>
</evidence>
<sequence length="268" mass="28651">MDDRPTASGSALAPDDVVMNDALSGSGRVAHAFFTRLGGVSTGIYRGLNVGFGSKDERASVRENRDRAMAFLGTTLEVATPWQVHSPDVIIVDQPLPAERPKADGVVTSTPGLAVGVVTADCGPVLFSDAEAGVVGAAHSGWRGALSGVLEATIAAMEQRGARRDRIVACLGPTITQANYEVGAEMEAAFAERDADYARFFAPGRSPEKRQFDLPGLVLARIASAGVQASFTGHCTYADERRFFSFRRTTHRQELDYGRQLSAIMLKF</sequence>
<dbReference type="Proteomes" id="UP000190135">
    <property type="component" value="Unassembled WGS sequence"/>
</dbReference>
<comment type="catalytic activity">
    <reaction evidence="1">
        <text>inosine + phosphate = alpha-D-ribose 1-phosphate + hypoxanthine</text>
        <dbReference type="Rhea" id="RHEA:27646"/>
        <dbReference type="ChEBI" id="CHEBI:17368"/>
        <dbReference type="ChEBI" id="CHEBI:17596"/>
        <dbReference type="ChEBI" id="CHEBI:43474"/>
        <dbReference type="ChEBI" id="CHEBI:57720"/>
        <dbReference type="EC" id="2.4.2.1"/>
    </reaction>
    <physiologicalReaction direction="left-to-right" evidence="1">
        <dbReference type="Rhea" id="RHEA:27647"/>
    </physiologicalReaction>
</comment>
<evidence type="ECO:0000256" key="6">
    <source>
        <dbReference type="ARBA" id="ARBA00022833"/>
    </source>
</evidence>
<evidence type="ECO:0000256" key="10">
    <source>
        <dbReference type="RuleBase" id="RU361274"/>
    </source>
</evidence>
<comment type="catalytic activity">
    <reaction evidence="9">
        <text>S-methyl-5'-thioadenosine + phosphate = 5-(methylsulfanyl)-alpha-D-ribose 1-phosphate + adenine</text>
        <dbReference type="Rhea" id="RHEA:11852"/>
        <dbReference type="ChEBI" id="CHEBI:16708"/>
        <dbReference type="ChEBI" id="CHEBI:17509"/>
        <dbReference type="ChEBI" id="CHEBI:43474"/>
        <dbReference type="ChEBI" id="CHEBI:58533"/>
        <dbReference type="EC" id="2.4.2.28"/>
    </reaction>
    <physiologicalReaction direction="left-to-right" evidence="9">
        <dbReference type="Rhea" id="RHEA:11853"/>
    </physiologicalReaction>
</comment>
<evidence type="ECO:0000256" key="4">
    <source>
        <dbReference type="ARBA" id="ARBA00022723"/>
    </source>
</evidence>
<evidence type="ECO:0000313" key="11">
    <source>
        <dbReference type="EMBL" id="SJZ95201.1"/>
    </source>
</evidence>
<keyword evidence="5" id="KW-0378">Hydrolase</keyword>
<dbReference type="GO" id="GO:0016787">
    <property type="term" value="F:hydrolase activity"/>
    <property type="evidence" value="ECO:0007669"/>
    <property type="project" value="UniProtKB-KW"/>
</dbReference>
<comment type="catalytic activity">
    <reaction evidence="7">
        <text>adenosine + H2O + H(+) = inosine + NH4(+)</text>
        <dbReference type="Rhea" id="RHEA:24408"/>
        <dbReference type="ChEBI" id="CHEBI:15377"/>
        <dbReference type="ChEBI" id="CHEBI:15378"/>
        <dbReference type="ChEBI" id="CHEBI:16335"/>
        <dbReference type="ChEBI" id="CHEBI:17596"/>
        <dbReference type="ChEBI" id="CHEBI:28938"/>
        <dbReference type="EC" id="3.5.4.4"/>
    </reaction>
    <physiologicalReaction direction="left-to-right" evidence="7">
        <dbReference type="Rhea" id="RHEA:24409"/>
    </physiologicalReaction>
</comment>
<proteinExistence type="inferred from homology"/>
<dbReference type="RefSeq" id="WP_078707906.1">
    <property type="nucleotide sequence ID" value="NZ_FUXL01000004.1"/>
</dbReference>
<comment type="catalytic activity">
    <reaction evidence="8">
        <text>adenosine + phosphate = alpha-D-ribose 1-phosphate + adenine</text>
        <dbReference type="Rhea" id="RHEA:27642"/>
        <dbReference type="ChEBI" id="CHEBI:16335"/>
        <dbReference type="ChEBI" id="CHEBI:16708"/>
        <dbReference type="ChEBI" id="CHEBI:43474"/>
        <dbReference type="ChEBI" id="CHEBI:57720"/>
        <dbReference type="EC" id="2.4.2.1"/>
    </reaction>
    <physiologicalReaction direction="left-to-right" evidence="8">
        <dbReference type="Rhea" id="RHEA:27643"/>
    </physiologicalReaction>
</comment>
<evidence type="ECO:0000256" key="9">
    <source>
        <dbReference type="ARBA" id="ARBA00049893"/>
    </source>
</evidence>
<evidence type="ECO:0000256" key="8">
    <source>
        <dbReference type="ARBA" id="ARBA00048968"/>
    </source>
</evidence>
<evidence type="ECO:0000256" key="5">
    <source>
        <dbReference type="ARBA" id="ARBA00022801"/>
    </source>
</evidence>
<dbReference type="EMBL" id="FUXL01000004">
    <property type="protein sequence ID" value="SJZ95201.1"/>
    <property type="molecule type" value="Genomic_DNA"/>
</dbReference>
<dbReference type="AlphaFoldDB" id="A0A1T4PVB3"/>
<reference evidence="11 12" key="1">
    <citation type="submission" date="2017-02" db="EMBL/GenBank/DDBJ databases">
        <authorList>
            <person name="Peterson S.W."/>
        </authorList>
    </citation>
    <scope>NUCLEOTIDE SEQUENCE [LARGE SCALE GENOMIC DNA]</scope>
    <source>
        <strain evidence="11 12">USBA 369</strain>
    </source>
</reference>
<keyword evidence="3" id="KW-0808">Transferase</keyword>
<dbReference type="InterPro" id="IPR003730">
    <property type="entry name" value="Cu_polyphenol_OxRdtase"/>
</dbReference>
<dbReference type="InterPro" id="IPR038371">
    <property type="entry name" value="Cu_polyphenol_OxRdtase_sf"/>
</dbReference>
<dbReference type="PANTHER" id="PTHR30616:SF2">
    <property type="entry name" value="PURINE NUCLEOSIDE PHOSPHORYLASE LACC1"/>
    <property type="match status" value="1"/>
</dbReference>
<dbReference type="OrthoDB" id="4279at2"/>
<protein>
    <recommendedName>
        <fullName evidence="10">Purine nucleoside phosphorylase</fullName>
    </recommendedName>
</protein>
<keyword evidence="6" id="KW-0862">Zinc</keyword>
<name>A0A1T4PVB3_9HYPH</name>
<evidence type="ECO:0000256" key="7">
    <source>
        <dbReference type="ARBA" id="ARBA00047989"/>
    </source>
</evidence>
<dbReference type="Gene3D" id="3.60.140.10">
    <property type="entry name" value="CNF1/YfiH-like putative cysteine hydrolases"/>
    <property type="match status" value="1"/>
</dbReference>
<keyword evidence="12" id="KW-1185">Reference proteome</keyword>
<dbReference type="Pfam" id="PF02578">
    <property type="entry name" value="Cu-oxidase_4"/>
    <property type="match status" value="1"/>
</dbReference>
<evidence type="ECO:0000256" key="1">
    <source>
        <dbReference type="ARBA" id="ARBA00000553"/>
    </source>
</evidence>
<evidence type="ECO:0000313" key="12">
    <source>
        <dbReference type="Proteomes" id="UP000190135"/>
    </source>
</evidence>
<dbReference type="CDD" id="cd16833">
    <property type="entry name" value="YfiH"/>
    <property type="match status" value="1"/>
</dbReference>
<dbReference type="NCBIfam" id="TIGR00726">
    <property type="entry name" value="peptidoglycan editing factor PgeF"/>
    <property type="match status" value="1"/>
</dbReference>
<dbReference type="InterPro" id="IPR011324">
    <property type="entry name" value="Cytotoxic_necrot_fac-like_cat"/>
</dbReference>
<dbReference type="GO" id="GO:0005507">
    <property type="term" value="F:copper ion binding"/>
    <property type="evidence" value="ECO:0007669"/>
    <property type="project" value="TreeGrafter"/>
</dbReference>
<dbReference type="GO" id="GO:0017061">
    <property type="term" value="F:S-methyl-5-thioadenosine phosphorylase activity"/>
    <property type="evidence" value="ECO:0007669"/>
    <property type="project" value="UniProtKB-EC"/>
</dbReference>
<dbReference type="PANTHER" id="PTHR30616">
    <property type="entry name" value="UNCHARACTERIZED PROTEIN YFIH"/>
    <property type="match status" value="1"/>
</dbReference>
<dbReference type="STRING" id="1365950.SAMN05428963_104170"/>
<dbReference type="SUPFAM" id="SSF64438">
    <property type="entry name" value="CNF1/YfiH-like putative cysteine hydrolases"/>
    <property type="match status" value="1"/>
</dbReference>
<accession>A0A1T4PVB3</accession>